<keyword evidence="1" id="KW-1133">Transmembrane helix</keyword>
<dbReference type="RefSeq" id="WP_006684986.1">
    <property type="nucleotide sequence ID" value="NZ_GG730299.1"/>
</dbReference>
<dbReference type="Gene3D" id="1.20.144.10">
    <property type="entry name" value="Phosphatidic acid phosphatase type 2/haloperoxidase"/>
    <property type="match status" value="1"/>
</dbReference>
<dbReference type="EMBL" id="ABWL02000006">
    <property type="protein sequence ID" value="EFE09317.1"/>
    <property type="molecule type" value="Genomic_DNA"/>
</dbReference>
<feature type="transmembrane region" description="Helical" evidence="1">
    <location>
        <begin position="53"/>
        <end position="75"/>
    </location>
</feature>
<dbReference type="GO" id="GO:0016020">
    <property type="term" value="C:membrane"/>
    <property type="evidence" value="ECO:0007669"/>
    <property type="project" value="UniProtKB-SubCell"/>
</dbReference>
<dbReference type="HOGENOM" id="CLU_102949_1_0_6"/>
<feature type="transmembrane region" description="Helical" evidence="1">
    <location>
        <begin position="156"/>
        <end position="174"/>
    </location>
</feature>
<evidence type="ECO:0000259" key="2">
    <source>
        <dbReference type="Pfam" id="PF14378"/>
    </source>
</evidence>
<organism evidence="3 4">
    <name type="scientific">Citrobacter youngae ATCC 29220</name>
    <dbReference type="NCBI Taxonomy" id="500640"/>
    <lineage>
        <taxon>Bacteria</taxon>
        <taxon>Pseudomonadati</taxon>
        <taxon>Pseudomonadota</taxon>
        <taxon>Gammaproteobacteria</taxon>
        <taxon>Enterobacterales</taxon>
        <taxon>Enterobacteriaceae</taxon>
        <taxon>Citrobacter</taxon>
        <taxon>Citrobacter freundii complex</taxon>
    </lineage>
</organism>
<feature type="transmembrane region" description="Helical" evidence="1">
    <location>
        <begin position="12"/>
        <end position="33"/>
    </location>
</feature>
<keyword evidence="1" id="KW-0472">Membrane</keyword>
<gene>
    <name evidence="3" type="ORF">CIT292_07602</name>
</gene>
<keyword evidence="1" id="KW-0812">Transmembrane</keyword>
<feature type="transmembrane region" description="Helical" evidence="1">
    <location>
        <begin position="180"/>
        <end position="198"/>
    </location>
</feature>
<dbReference type="Pfam" id="PF14378">
    <property type="entry name" value="PAP2_3"/>
    <property type="match status" value="1"/>
</dbReference>
<protein>
    <submittedName>
        <fullName evidence="3">PAP2 family protein</fullName>
    </submittedName>
</protein>
<evidence type="ECO:0000313" key="4">
    <source>
        <dbReference type="Proteomes" id="UP000003880"/>
    </source>
</evidence>
<dbReference type="InterPro" id="IPR036938">
    <property type="entry name" value="PAP2/HPO_sf"/>
</dbReference>
<evidence type="ECO:0000256" key="1">
    <source>
        <dbReference type="SAM" id="Phobius"/>
    </source>
</evidence>
<dbReference type="InterPro" id="IPR026841">
    <property type="entry name" value="Aur1/Ipt1"/>
</dbReference>
<dbReference type="AlphaFoldDB" id="D4BAV6"/>
<dbReference type="eggNOG" id="COG0671">
    <property type="taxonomic scope" value="Bacteria"/>
</dbReference>
<reference evidence="3 4" key="1">
    <citation type="submission" date="2010-02" db="EMBL/GenBank/DDBJ databases">
        <authorList>
            <person name="Weinstock G."/>
            <person name="Sodergren E."/>
            <person name="Clifton S."/>
            <person name="Fulton L."/>
            <person name="Fulton B."/>
            <person name="Courtney L."/>
            <person name="Fronick C."/>
            <person name="Harrison M."/>
            <person name="Strong C."/>
            <person name="Farmer C."/>
            <person name="Delahaunty K."/>
            <person name="Markovic C."/>
            <person name="Hall O."/>
            <person name="Minx P."/>
            <person name="Tomlinson C."/>
            <person name="Mitreva M."/>
            <person name="Nelson J."/>
            <person name="Hou S."/>
            <person name="Wollam A."/>
            <person name="Pepin K.H."/>
            <person name="Johnson M."/>
            <person name="Bhonagiri V."/>
            <person name="Zhang X."/>
            <person name="Suruliraj S."/>
            <person name="Warren W."/>
            <person name="Chinwalla A."/>
            <person name="Mardis E.R."/>
            <person name="Wilson R.K."/>
        </authorList>
    </citation>
    <scope>NUCLEOTIDE SEQUENCE [LARGE SCALE GENOMIC DNA]</scope>
    <source>
        <strain evidence="3 4">ATCC 29220</strain>
    </source>
</reference>
<feature type="domain" description="Inositolphosphotransferase Aur1/Ipt1" evidence="2">
    <location>
        <begin position="57"/>
        <end position="195"/>
    </location>
</feature>
<name>D4BAV6_9ENTR</name>
<proteinExistence type="predicted"/>
<feature type="transmembrane region" description="Helical" evidence="1">
    <location>
        <begin position="133"/>
        <end position="149"/>
    </location>
</feature>
<comment type="caution">
    <text evidence="3">The sequence shown here is derived from an EMBL/GenBank/DDBJ whole genome shotgun (WGS) entry which is preliminary data.</text>
</comment>
<sequence length="214" mass="24686">MNESFATRLKYYLLWMLPVSAVFFGLYPAINIFTTARNDTLALWLPVELSIPFIPAFIWVYLSMYLIILVPLFFLNLQEQKRLAITLMGVTIVGAIIFLLFPARLGFVRQLPDDPLYHMLFALLLSLDRPHNLVPSLHVAWSYTVVLAITRRPRGWISPVLYLWFIAIGLSTLLIHQHHLLDVVTGFLLSLLVFYFTGKVYEKNRLPSVNPHQS</sequence>
<accession>D4BAV6</accession>
<dbReference type="Proteomes" id="UP000003880">
    <property type="component" value="Unassembled WGS sequence"/>
</dbReference>
<evidence type="ECO:0000313" key="3">
    <source>
        <dbReference type="EMBL" id="EFE09317.1"/>
    </source>
</evidence>
<dbReference type="SUPFAM" id="SSF48317">
    <property type="entry name" value="Acid phosphatase/Vanadium-dependent haloperoxidase"/>
    <property type="match status" value="1"/>
</dbReference>
<feature type="transmembrane region" description="Helical" evidence="1">
    <location>
        <begin position="87"/>
        <end position="107"/>
    </location>
</feature>